<protein>
    <submittedName>
        <fullName evidence="1">Uncharacterized protein</fullName>
    </submittedName>
</protein>
<dbReference type="AlphaFoldDB" id="A0A2Z4LM85"/>
<evidence type="ECO:0000313" key="1">
    <source>
        <dbReference type="EMBL" id="AWX42846.1"/>
    </source>
</evidence>
<evidence type="ECO:0000313" key="2">
    <source>
        <dbReference type="Proteomes" id="UP000249865"/>
    </source>
</evidence>
<dbReference type="KEGG" id="mclo:DK849_02095"/>
<gene>
    <name evidence="1" type="ORF">DK849_02095</name>
</gene>
<proteinExistence type="predicted"/>
<keyword evidence="2" id="KW-1185">Reference proteome</keyword>
<dbReference type="Proteomes" id="UP000249865">
    <property type="component" value="Chromosome"/>
</dbReference>
<accession>A0A2Z4LM85</accession>
<organism evidence="1 2">
    <name type="scientific">Metamycoplasma cloacale</name>
    <dbReference type="NCBI Taxonomy" id="92401"/>
    <lineage>
        <taxon>Bacteria</taxon>
        <taxon>Bacillati</taxon>
        <taxon>Mycoplasmatota</taxon>
        <taxon>Mycoplasmoidales</taxon>
        <taxon>Metamycoplasmataceae</taxon>
        <taxon>Metamycoplasma</taxon>
    </lineage>
</organism>
<reference evidence="2" key="1">
    <citation type="submission" date="2018-06" db="EMBL/GenBank/DDBJ databases">
        <title>Complete genome sequences of Mycoplasma anatis, M. anseris and M. cloacale type strains.</title>
        <authorList>
            <person name="Grozner D."/>
            <person name="Forro B."/>
            <person name="Sulyok K.M."/>
            <person name="Marton S."/>
            <person name="Kreizinger Z."/>
            <person name="Banyai K."/>
            <person name="Gyuranecz M."/>
        </authorList>
    </citation>
    <scope>NUCLEOTIDE SEQUENCE [LARGE SCALE GENOMIC DNA]</scope>
    <source>
        <strain evidence="2">NCTC 10199</strain>
    </source>
</reference>
<dbReference type="EMBL" id="CP030103">
    <property type="protein sequence ID" value="AWX42846.1"/>
    <property type="molecule type" value="Genomic_DNA"/>
</dbReference>
<name>A0A2Z4LM85_9BACT</name>
<sequence>MKNKINKSIDKNFLSYLNSEYKKLKNIQSFFNTSEYYSKIVDNDFEKYFIDSNVINDIHNNLYTKQRKIEEFFDENNEVLNSIKNISSIRSNNNNTNENLLNIRNSLNNKR</sequence>
<dbReference type="RefSeq" id="WP_029330316.1">
    <property type="nucleotide sequence ID" value="NZ_CP030103.1"/>
</dbReference>